<reference evidence="1 2" key="1">
    <citation type="journal article" date="2020" name="Phytopathology">
        <title>Genome Sequence Resources of Colletotrichum truncatum, C. plurivorum, C. musicola, and C. sojae: Four Species Pathogenic to Soybean (Glycine max).</title>
        <authorList>
            <person name="Rogerio F."/>
            <person name="Boufleur T.R."/>
            <person name="Ciampi-Guillardi M."/>
            <person name="Sukno S.A."/>
            <person name="Thon M.R."/>
            <person name="Massola Junior N.S."/>
            <person name="Baroncelli R."/>
        </authorList>
    </citation>
    <scope>NUCLEOTIDE SEQUENCE [LARGE SCALE GENOMIC DNA]</scope>
    <source>
        <strain evidence="1 2">CMES1059</strain>
    </source>
</reference>
<keyword evidence="2" id="KW-1185">Reference proteome</keyword>
<dbReference type="EMBL" id="VUJX02000012">
    <property type="protein sequence ID" value="KAL0930080.1"/>
    <property type="molecule type" value="Genomic_DNA"/>
</dbReference>
<comment type="caution">
    <text evidence="1">The sequence shown here is derived from an EMBL/GenBank/DDBJ whole genome shotgun (WGS) entry which is preliminary data.</text>
</comment>
<organism evidence="1 2">
    <name type="scientific">Colletotrichum truncatum</name>
    <name type="common">Anthracnose fungus</name>
    <name type="synonym">Colletotrichum capsici</name>
    <dbReference type="NCBI Taxonomy" id="5467"/>
    <lineage>
        <taxon>Eukaryota</taxon>
        <taxon>Fungi</taxon>
        <taxon>Dikarya</taxon>
        <taxon>Ascomycota</taxon>
        <taxon>Pezizomycotina</taxon>
        <taxon>Sordariomycetes</taxon>
        <taxon>Hypocreomycetidae</taxon>
        <taxon>Glomerellales</taxon>
        <taxon>Glomerellaceae</taxon>
        <taxon>Colletotrichum</taxon>
        <taxon>Colletotrichum truncatum species complex</taxon>
    </lineage>
</organism>
<protein>
    <submittedName>
        <fullName evidence="1">Uncharacterized protein</fullName>
    </submittedName>
</protein>
<accession>A0ACC3YE18</accession>
<gene>
    <name evidence="1" type="ORF">CTRU02_214900</name>
</gene>
<proteinExistence type="predicted"/>
<evidence type="ECO:0000313" key="2">
    <source>
        <dbReference type="Proteomes" id="UP000805649"/>
    </source>
</evidence>
<sequence>MSISLRVFSSEFCLFLLVSAKRNHGVRTLCRRLSIIDTTTTIRTVCCAKQA</sequence>
<name>A0ACC3YE18_COLTU</name>
<evidence type="ECO:0000313" key="1">
    <source>
        <dbReference type="EMBL" id="KAL0930080.1"/>
    </source>
</evidence>
<dbReference type="Proteomes" id="UP000805649">
    <property type="component" value="Unassembled WGS sequence"/>
</dbReference>